<comment type="caution">
    <text evidence="1">The sequence shown here is derived from an EMBL/GenBank/DDBJ whole genome shotgun (WGS) entry which is preliminary data.</text>
</comment>
<protein>
    <submittedName>
        <fullName evidence="1">Uncharacterized protein</fullName>
    </submittedName>
</protein>
<dbReference type="Proteomes" id="UP000192501">
    <property type="component" value="Unassembled WGS sequence"/>
</dbReference>
<proteinExistence type="predicted"/>
<accession>A0A1X0QIT3</accession>
<dbReference type="AlphaFoldDB" id="A0A1X0QIT3"/>
<organism evidence="1 2">
    <name type="scientific">Hepatospora eriocheir</name>
    <dbReference type="NCBI Taxonomy" id="1081669"/>
    <lineage>
        <taxon>Eukaryota</taxon>
        <taxon>Fungi</taxon>
        <taxon>Fungi incertae sedis</taxon>
        <taxon>Microsporidia</taxon>
        <taxon>Hepatosporidae</taxon>
        <taxon>Hepatospora</taxon>
    </lineage>
</organism>
<name>A0A1X0QIT3_9MICR</name>
<reference evidence="1 2" key="1">
    <citation type="journal article" date="2017" name="Environ. Microbiol.">
        <title>Decay of the glycolytic pathway and adaptation to intranuclear parasitism within Enterocytozoonidae microsporidia.</title>
        <authorList>
            <person name="Wiredu Boakye D."/>
            <person name="Jaroenlak P."/>
            <person name="Prachumwat A."/>
            <person name="Williams T.A."/>
            <person name="Bateman K.S."/>
            <person name="Itsathitphaisarn O."/>
            <person name="Sritunyalucksana K."/>
            <person name="Paszkiewicz K.H."/>
            <person name="Moore K.A."/>
            <person name="Stentiford G.D."/>
            <person name="Williams B.A."/>
        </authorList>
    </citation>
    <scope>NUCLEOTIDE SEQUENCE [LARGE SCALE GENOMIC DNA]</scope>
    <source>
        <strain evidence="2">canceri</strain>
    </source>
</reference>
<evidence type="ECO:0000313" key="2">
    <source>
        <dbReference type="Proteomes" id="UP000192501"/>
    </source>
</evidence>
<gene>
    <name evidence="1" type="ORF">A0H76_587</name>
</gene>
<dbReference type="VEuPathDB" id="MicrosporidiaDB:A0H76_587"/>
<sequence>MVNVINLLDIQKDLNCDKVKGNIEIILYGCNNNGVVNLGKSINEIKNKNPNGSVGEILVTNDKIFLGIGNIEHKDVNGSYMAIVNVQRVMKKVAERIKENYLHYEITIANNPFIREAIHGLIQSLYKFDSEYFTDQKTVSLFPKIRLKVDDKETYDIAIA</sequence>
<dbReference type="VEuPathDB" id="MicrosporidiaDB:HERIO_1730"/>
<dbReference type="EMBL" id="LTAI01000157">
    <property type="protein sequence ID" value="ORD99584.1"/>
    <property type="molecule type" value="Genomic_DNA"/>
</dbReference>
<evidence type="ECO:0000313" key="1">
    <source>
        <dbReference type="EMBL" id="ORD99584.1"/>
    </source>
</evidence>